<dbReference type="GO" id="GO:0005634">
    <property type="term" value="C:nucleus"/>
    <property type="evidence" value="ECO:0000318"/>
    <property type="project" value="GO_Central"/>
</dbReference>
<comment type="similarity">
    <text evidence="6">Belongs to the sirtuin family. Class IV subfamily.</text>
</comment>
<dbReference type="AlphaFoldDB" id="B5YLL3"/>
<evidence type="ECO:0000256" key="1">
    <source>
        <dbReference type="ARBA" id="ARBA00012928"/>
    </source>
</evidence>
<dbReference type="eggNOG" id="KOG1905">
    <property type="taxonomic scope" value="Eukaryota"/>
</dbReference>
<dbReference type="EC" id="2.3.1.286" evidence="1"/>
<dbReference type="GO" id="GO:0070403">
    <property type="term" value="F:NAD+ binding"/>
    <property type="evidence" value="ECO:0007669"/>
    <property type="project" value="InterPro"/>
</dbReference>
<dbReference type="PROSITE" id="PS50305">
    <property type="entry name" value="SIRTUIN"/>
    <property type="match status" value="1"/>
</dbReference>
<dbReference type="InterPro" id="IPR003000">
    <property type="entry name" value="Sirtuin"/>
</dbReference>
<feature type="domain" description="Deacetylase sirtuin-type" evidence="9">
    <location>
        <begin position="1"/>
        <end position="204"/>
    </location>
</feature>
<dbReference type="GO" id="GO:0003714">
    <property type="term" value="F:transcription corepressor activity"/>
    <property type="evidence" value="ECO:0000318"/>
    <property type="project" value="GO_Central"/>
</dbReference>
<keyword evidence="11" id="KW-1185">Reference proteome</keyword>
<dbReference type="PANTHER" id="PTHR11085">
    <property type="entry name" value="NAD-DEPENDENT PROTEIN DEACYLASE SIRTUIN-5, MITOCHONDRIAL-RELATED"/>
    <property type="match status" value="1"/>
</dbReference>
<evidence type="ECO:0000256" key="8">
    <source>
        <dbReference type="SAM" id="MobiDB-lite"/>
    </source>
</evidence>
<dbReference type="GO" id="GO:0046872">
    <property type="term" value="F:metal ion binding"/>
    <property type="evidence" value="ECO:0007669"/>
    <property type="project" value="UniProtKB-KW"/>
</dbReference>
<dbReference type="PANTHER" id="PTHR11085:SF12">
    <property type="entry name" value="NAD-DEPENDENT PROTEIN DEACYLASE SIRTUIN-6"/>
    <property type="match status" value="1"/>
</dbReference>
<dbReference type="Proteomes" id="UP000001449">
    <property type="component" value="Chromosome 18"/>
</dbReference>
<dbReference type="SUPFAM" id="SSF52467">
    <property type="entry name" value="DHS-like NAD/FAD-binding domain"/>
    <property type="match status" value="1"/>
</dbReference>
<proteinExistence type="inferred from homology"/>
<dbReference type="InterPro" id="IPR050134">
    <property type="entry name" value="NAD-dep_sirtuin_deacylases"/>
</dbReference>
<dbReference type="InterPro" id="IPR029035">
    <property type="entry name" value="DHS-like_NAD/FAD-binding_dom"/>
</dbReference>
<dbReference type="GO" id="GO:0017136">
    <property type="term" value="F:histone deacetylase activity, NAD-dependent"/>
    <property type="evidence" value="ECO:0000318"/>
    <property type="project" value="GO_Central"/>
</dbReference>
<keyword evidence="5" id="KW-0520">NAD</keyword>
<feature type="region of interest" description="Disordered" evidence="8">
    <location>
        <begin position="218"/>
        <end position="247"/>
    </location>
</feature>
<dbReference type="HOGENOM" id="CLU_935685_0_0_1"/>
<dbReference type="EMBL" id="CP001159">
    <property type="protein sequence ID" value="ACI64099.1"/>
    <property type="molecule type" value="Genomic_DNA"/>
</dbReference>
<evidence type="ECO:0000259" key="9">
    <source>
        <dbReference type="PROSITE" id="PS50305"/>
    </source>
</evidence>
<keyword evidence="4 7" id="KW-0862">Zinc</keyword>
<protein>
    <recommendedName>
        <fullName evidence="1">protein acetyllysine N-acetyltransferase</fullName>
        <ecNumber evidence="1">2.3.1.286</ecNumber>
    </recommendedName>
</protein>
<dbReference type="Pfam" id="PF02146">
    <property type="entry name" value="SIR2"/>
    <property type="match status" value="1"/>
</dbReference>
<dbReference type="InParanoid" id="B5YLL3"/>
<dbReference type="GeneID" id="7442943"/>
<feature type="non-terminal residue" evidence="10">
    <location>
        <position position="1"/>
    </location>
</feature>
<evidence type="ECO:0000256" key="6">
    <source>
        <dbReference type="ARBA" id="ARBA00038170"/>
    </source>
</evidence>
<evidence type="ECO:0000256" key="7">
    <source>
        <dbReference type="PROSITE-ProRule" id="PRU00236"/>
    </source>
</evidence>
<evidence type="ECO:0000313" key="10">
    <source>
        <dbReference type="EMBL" id="ACI64099.1"/>
    </source>
</evidence>
<feature type="binding site" evidence="7">
    <location>
        <position position="84"/>
    </location>
    <ligand>
        <name>Zn(2+)</name>
        <dbReference type="ChEBI" id="CHEBI:29105"/>
    </ligand>
</feature>
<keyword evidence="2" id="KW-0808">Transferase</keyword>
<feature type="compositionally biased region" description="Polar residues" evidence="8">
    <location>
        <begin position="238"/>
        <end position="247"/>
    </location>
</feature>
<dbReference type="InterPro" id="IPR026590">
    <property type="entry name" value="Ssirtuin_cat_dom"/>
</dbReference>
<reference evidence="10 11" key="2">
    <citation type="journal article" date="2008" name="Nature">
        <title>The Phaeodactylum genome reveals the evolutionary history of diatom genomes.</title>
        <authorList>
            <person name="Bowler C."/>
            <person name="Allen A.E."/>
            <person name="Badger J.H."/>
            <person name="Grimwood J."/>
            <person name="Jabbari K."/>
            <person name="Kuo A."/>
            <person name="Maheswari U."/>
            <person name="Martens C."/>
            <person name="Maumus F."/>
            <person name="Otillar R.P."/>
            <person name="Rayko E."/>
            <person name="Salamov A."/>
            <person name="Vandepoele K."/>
            <person name="Beszteri B."/>
            <person name="Gruber A."/>
            <person name="Heijde M."/>
            <person name="Katinka M."/>
            <person name="Mock T."/>
            <person name="Valentin K."/>
            <person name="Verret F."/>
            <person name="Berges J.A."/>
            <person name="Brownlee C."/>
            <person name="Cadoret J.P."/>
            <person name="Chiovitti A."/>
            <person name="Choi C.J."/>
            <person name="Coesel S."/>
            <person name="De Martino A."/>
            <person name="Detter J.C."/>
            <person name="Durkin C."/>
            <person name="Falciatore A."/>
            <person name="Fournet J."/>
            <person name="Haruta M."/>
            <person name="Huysman M.J."/>
            <person name="Jenkins B.D."/>
            <person name="Jiroutova K."/>
            <person name="Jorgensen R.E."/>
            <person name="Joubert Y."/>
            <person name="Kaplan A."/>
            <person name="Kroger N."/>
            <person name="Kroth P.G."/>
            <person name="La Roche J."/>
            <person name="Lindquist E."/>
            <person name="Lommer M."/>
            <person name="Martin-Jezequel V."/>
            <person name="Lopez P.J."/>
            <person name="Lucas S."/>
            <person name="Mangogna M."/>
            <person name="McGinnis K."/>
            <person name="Medlin L.K."/>
            <person name="Montsant A."/>
            <person name="Oudot-Le Secq M.P."/>
            <person name="Napoli C."/>
            <person name="Obornik M."/>
            <person name="Parker M.S."/>
            <person name="Petit J.L."/>
            <person name="Porcel B.M."/>
            <person name="Poulsen N."/>
            <person name="Robison M."/>
            <person name="Rychlewski L."/>
            <person name="Rynearson T.A."/>
            <person name="Schmutz J."/>
            <person name="Shapiro H."/>
            <person name="Siaut M."/>
            <person name="Stanley M."/>
            <person name="Sussman M.R."/>
            <person name="Taylor A.R."/>
            <person name="Vardi A."/>
            <person name="von Dassow P."/>
            <person name="Vyverman W."/>
            <person name="Willis A."/>
            <person name="Wyrwicz L.S."/>
            <person name="Rokhsar D.S."/>
            <person name="Weissenbach J."/>
            <person name="Armbrust E.V."/>
            <person name="Green B.R."/>
            <person name="Van de Peer Y."/>
            <person name="Grigoriev I.V."/>
        </authorList>
    </citation>
    <scope>NUCLEOTIDE SEQUENCE [LARGE SCALE GENOMIC DNA]</scope>
    <source>
        <strain evidence="10 11">CCMP1335</strain>
    </source>
</reference>
<feature type="binding site" evidence="7">
    <location>
        <position position="62"/>
    </location>
    <ligand>
        <name>Zn(2+)</name>
        <dbReference type="ChEBI" id="CHEBI:29105"/>
    </ligand>
</feature>
<dbReference type="PaxDb" id="35128-Thaps264494"/>
<evidence type="ECO:0000256" key="3">
    <source>
        <dbReference type="ARBA" id="ARBA00022723"/>
    </source>
</evidence>
<dbReference type="KEGG" id="tps:THAPS_264494"/>
<feature type="binding site" evidence="7">
    <location>
        <position position="59"/>
    </location>
    <ligand>
        <name>Zn(2+)</name>
        <dbReference type="ChEBI" id="CHEBI:29105"/>
    </ligand>
</feature>
<evidence type="ECO:0000256" key="2">
    <source>
        <dbReference type="ARBA" id="ARBA00022679"/>
    </source>
</evidence>
<dbReference type="Gene3D" id="3.40.50.1220">
    <property type="entry name" value="TPP-binding domain"/>
    <property type="match status" value="1"/>
</dbReference>
<name>B5YLL3_THAPS</name>
<dbReference type="STRING" id="35128.B5YLL3"/>
<reference evidence="10 11" key="1">
    <citation type="journal article" date="2004" name="Science">
        <title>The genome of the diatom Thalassiosira pseudonana: ecology, evolution, and metabolism.</title>
        <authorList>
            <person name="Armbrust E.V."/>
            <person name="Berges J.A."/>
            <person name="Bowler C."/>
            <person name="Green B.R."/>
            <person name="Martinez D."/>
            <person name="Putnam N.H."/>
            <person name="Zhou S."/>
            <person name="Allen A.E."/>
            <person name="Apt K.E."/>
            <person name="Bechner M."/>
            <person name="Brzezinski M.A."/>
            <person name="Chaal B.K."/>
            <person name="Chiovitti A."/>
            <person name="Davis A.K."/>
            <person name="Demarest M.S."/>
            <person name="Detter J.C."/>
            <person name="Glavina T."/>
            <person name="Goodstein D."/>
            <person name="Hadi M.Z."/>
            <person name="Hellsten U."/>
            <person name="Hildebrand M."/>
            <person name="Jenkins B.D."/>
            <person name="Jurka J."/>
            <person name="Kapitonov V.V."/>
            <person name="Kroger N."/>
            <person name="Lau W.W."/>
            <person name="Lane T.W."/>
            <person name="Larimer F.W."/>
            <person name="Lippmeier J.C."/>
            <person name="Lucas S."/>
            <person name="Medina M."/>
            <person name="Montsant A."/>
            <person name="Obornik M."/>
            <person name="Parker M.S."/>
            <person name="Palenik B."/>
            <person name="Pazour G.J."/>
            <person name="Richardson P.M."/>
            <person name="Rynearson T.A."/>
            <person name="Saito M.A."/>
            <person name="Schwartz D.C."/>
            <person name="Thamatrakoln K."/>
            <person name="Valentin K."/>
            <person name="Vardi A."/>
            <person name="Wilkerson F.P."/>
            <person name="Rokhsar D.S."/>
        </authorList>
    </citation>
    <scope>NUCLEOTIDE SEQUENCE [LARGE SCALE GENOMIC DNA]</scope>
    <source>
        <strain evidence="10 11">CCMP1335</strain>
    </source>
</reference>
<dbReference type="Gene3D" id="2.20.28.200">
    <property type="match status" value="1"/>
</dbReference>
<sequence>IHILCIGNPNLHPSNLTSSNNNKFLHHIVTQNIDGLHRKTHLPRQHQSILHGCIFTEICDTCHTEHERSYEIDSIGLKYTGNVCTLGGSSGSGSCKGKLKDTLLDWEDALLDVDWTRAQEECEKADLIVCLGTSLRIEPAGSLCTFANPTKEGGGSGGGGGRSSKLGYAIVNLQQTPYDDGAALVIRAKVDDVMRGLMARLGYEDDWDDKFDYGKGAAVADNDDSDEEKKPASKKNGPVQSMSTSRLNLLPSLTNVDKGSRHEYEVSFGGAGLEKCRVKNLIVVPAVQYNVGDVILEE</sequence>
<dbReference type="GO" id="GO:0000122">
    <property type="term" value="P:negative regulation of transcription by RNA polymerase II"/>
    <property type="evidence" value="ECO:0000318"/>
    <property type="project" value="GO_Central"/>
</dbReference>
<dbReference type="RefSeq" id="XP_002295382.1">
    <property type="nucleotide sequence ID" value="XM_002295346.1"/>
</dbReference>
<evidence type="ECO:0000256" key="5">
    <source>
        <dbReference type="ARBA" id="ARBA00023027"/>
    </source>
</evidence>
<keyword evidence="3 7" id="KW-0479">Metal-binding</keyword>
<evidence type="ECO:0000256" key="4">
    <source>
        <dbReference type="ARBA" id="ARBA00022833"/>
    </source>
</evidence>
<organism evidence="10 11">
    <name type="scientific">Thalassiosira pseudonana</name>
    <name type="common">Marine diatom</name>
    <name type="synonym">Cyclotella nana</name>
    <dbReference type="NCBI Taxonomy" id="35128"/>
    <lineage>
        <taxon>Eukaryota</taxon>
        <taxon>Sar</taxon>
        <taxon>Stramenopiles</taxon>
        <taxon>Ochrophyta</taxon>
        <taxon>Bacillariophyta</taxon>
        <taxon>Coscinodiscophyceae</taxon>
        <taxon>Thalassiosirophycidae</taxon>
        <taxon>Thalassiosirales</taxon>
        <taxon>Thalassiosiraceae</taxon>
        <taxon>Thalassiosira</taxon>
    </lineage>
</organism>
<accession>B5YLL3</accession>
<gene>
    <name evidence="10" type="ORF">THAPS_264494</name>
</gene>
<feature type="binding site" evidence="7">
    <location>
        <position position="95"/>
    </location>
    <ligand>
        <name>Zn(2+)</name>
        <dbReference type="ChEBI" id="CHEBI:29105"/>
    </ligand>
</feature>
<evidence type="ECO:0000313" key="11">
    <source>
        <dbReference type="Proteomes" id="UP000001449"/>
    </source>
</evidence>
<feature type="active site" description="Proton acceptor" evidence="7">
    <location>
        <position position="51"/>
    </location>
</feature>